<name>A0A9N8ZJG6_9GLOM</name>
<proteinExistence type="predicted"/>
<evidence type="ECO:0000313" key="2">
    <source>
        <dbReference type="Proteomes" id="UP000789570"/>
    </source>
</evidence>
<accession>A0A9N8ZJG6</accession>
<organism evidence="1 2">
    <name type="scientific">Funneliformis caledonium</name>
    <dbReference type="NCBI Taxonomy" id="1117310"/>
    <lineage>
        <taxon>Eukaryota</taxon>
        <taxon>Fungi</taxon>
        <taxon>Fungi incertae sedis</taxon>
        <taxon>Mucoromycota</taxon>
        <taxon>Glomeromycotina</taxon>
        <taxon>Glomeromycetes</taxon>
        <taxon>Glomerales</taxon>
        <taxon>Glomeraceae</taxon>
        <taxon>Funneliformis</taxon>
    </lineage>
</organism>
<comment type="caution">
    <text evidence="1">The sequence shown here is derived from an EMBL/GenBank/DDBJ whole genome shotgun (WGS) entry which is preliminary data.</text>
</comment>
<reference evidence="1" key="1">
    <citation type="submission" date="2021-06" db="EMBL/GenBank/DDBJ databases">
        <authorList>
            <person name="Kallberg Y."/>
            <person name="Tangrot J."/>
            <person name="Rosling A."/>
        </authorList>
    </citation>
    <scope>NUCLEOTIDE SEQUENCE</scope>
    <source>
        <strain evidence="1">UK204</strain>
    </source>
</reference>
<dbReference type="EMBL" id="CAJVPQ010000627">
    <property type="protein sequence ID" value="CAG8497884.1"/>
    <property type="molecule type" value="Genomic_DNA"/>
</dbReference>
<dbReference type="Proteomes" id="UP000789570">
    <property type="component" value="Unassembled WGS sequence"/>
</dbReference>
<protein>
    <submittedName>
        <fullName evidence="1">15505_t:CDS:1</fullName>
    </submittedName>
</protein>
<sequence length="137" mass="15778">MPNNKKEKNRLHENEEISVGTAQMRKKLITNKFLQMMTCSKKSNEKEQAGSYRNSRKQIPAFKKDQETLSTNLSINDVNIEQRKSIESLTSDIDMGHKKLTEREPVNMELDNDYFYDTFGDSGKDYDSIATKVSTTS</sequence>
<evidence type="ECO:0000313" key="1">
    <source>
        <dbReference type="EMBL" id="CAG8497884.1"/>
    </source>
</evidence>
<keyword evidence="2" id="KW-1185">Reference proteome</keyword>
<dbReference type="AlphaFoldDB" id="A0A9N8ZJG6"/>
<gene>
    <name evidence="1" type="ORF">FCALED_LOCUS3551</name>
</gene>